<keyword evidence="4" id="KW-0238">DNA-binding</keyword>
<feature type="modified residue" description="4-aspartylphosphate" evidence="6">
    <location>
        <position position="53"/>
    </location>
</feature>
<dbReference type="Gene3D" id="3.40.50.300">
    <property type="entry name" value="P-loop containing nucleotide triphosphate hydrolases"/>
    <property type="match status" value="1"/>
</dbReference>
<evidence type="ECO:0000313" key="9">
    <source>
        <dbReference type="EMBL" id="OCQ18701.1"/>
    </source>
</evidence>
<evidence type="ECO:0000256" key="5">
    <source>
        <dbReference type="ARBA" id="ARBA00023163"/>
    </source>
</evidence>
<dbReference type="Gene3D" id="3.40.50.2300">
    <property type="match status" value="1"/>
</dbReference>
<dbReference type="PRINTS" id="PR01590">
    <property type="entry name" value="HTHFIS"/>
</dbReference>
<dbReference type="InterPro" id="IPR025944">
    <property type="entry name" value="Sigma_54_int_dom_CS"/>
</dbReference>
<keyword evidence="1" id="KW-0547">Nucleotide-binding</keyword>
<dbReference type="OrthoDB" id="9804019at2"/>
<dbReference type="InterPro" id="IPR011006">
    <property type="entry name" value="CheY-like_superfamily"/>
</dbReference>
<dbReference type="PROSITE" id="PS00688">
    <property type="entry name" value="SIGMA54_INTERACT_3"/>
    <property type="match status" value="1"/>
</dbReference>
<dbReference type="PROSITE" id="PS00676">
    <property type="entry name" value="SIGMA54_INTERACT_2"/>
    <property type="match status" value="1"/>
</dbReference>
<keyword evidence="3" id="KW-0805">Transcription regulation</keyword>
<feature type="domain" description="Sigma-54 factor interaction" evidence="7">
    <location>
        <begin position="148"/>
        <end position="377"/>
    </location>
</feature>
<organism evidence="9 10">
    <name type="scientific">Pseudoalteromonas luteoviolacea</name>
    <dbReference type="NCBI Taxonomy" id="43657"/>
    <lineage>
        <taxon>Bacteria</taxon>
        <taxon>Pseudomonadati</taxon>
        <taxon>Pseudomonadota</taxon>
        <taxon>Gammaproteobacteria</taxon>
        <taxon>Alteromonadales</taxon>
        <taxon>Pseudoalteromonadaceae</taxon>
        <taxon>Pseudoalteromonas</taxon>
    </lineage>
</organism>
<dbReference type="InterPro" id="IPR002197">
    <property type="entry name" value="HTH_Fis"/>
</dbReference>
<keyword evidence="6" id="KW-0597">Phosphoprotein</keyword>
<dbReference type="AlphaFoldDB" id="A0A1C0TJX3"/>
<evidence type="ECO:0000313" key="10">
    <source>
        <dbReference type="Proteomes" id="UP000093366"/>
    </source>
</evidence>
<dbReference type="SUPFAM" id="SSF52172">
    <property type="entry name" value="CheY-like"/>
    <property type="match status" value="1"/>
</dbReference>
<dbReference type="Pfam" id="PF25601">
    <property type="entry name" value="AAA_lid_14"/>
    <property type="match status" value="1"/>
</dbReference>
<evidence type="ECO:0000256" key="4">
    <source>
        <dbReference type="ARBA" id="ARBA00023125"/>
    </source>
</evidence>
<evidence type="ECO:0000256" key="2">
    <source>
        <dbReference type="ARBA" id="ARBA00022840"/>
    </source>
</evidence>
<proteinExistence type="predicted"/>
<dbReference type="GO" id="GO:0006355">
    <property type="term" value="P:regulation of DNA-templated transcription"/>
    <property type="evidence" value="ECO:0007669"/>
    <property type="project" value="InterPro"/>
</dbReference>
<dbReference type="GO" id="GO:0043565">
    <property type="term" value="F:sequence-specific DNA binding"/>
    <property type="evidence" value="ECO:0007669"/>
    <property type="project" value="InterPro"/>
</dbReference>
<evidence type="ECO:0000259" key="7">
    <source>
        <dbReference type="PROSITE" id="PS50045"/>
    </source>
</evidence>
<gene>
    <name evidence="9" type="ORF">A7985_23315</name>
</gene>
<dbReference type="InterPro" id="IPR001789">
    <property type="entry name" value="Sig_transdc_resp-reg_receiver"/>
</dbReference>
<dbReference type="PROSITE" id="PS50045">
    <property type="entry name" value="SIGMA54_INTERACT_4"/>
    <property type="match status" value="1"/>
</dbReference>
<dbReference type="Proteomes" id="UP000093366">
    <property type="component" value="Unassembled WGS sequence"/>
</dbReference>
<dbReference type="PROSITE" id="PS50110">
    <property type="entry name" value="RESPONSE_REGULATORY"/>
    <property type="match status" value="1"/>
</dbReference>
<dbReference type="InterPro" id="IPR003593">
    <property type="entry name" value="AAA+_ATPase"/>
</dbReference>
<dbReference type="SMART" id="SM00382">
    <property type="entry name" value="AAA"/>
    <property type="match status" value="1"/>
</dbReference>
<dbReference type="Pfam" id="PF00072">
    <property type="entry name" value="Response_reg"/>
    <property type="match status" value="1"/>
</dbReference>
<dbReference type="CDD" id="cd00009">
    <property type="entry name" value="AAA"/>
    <property type="match status" value="1"/>
</dbReference>
<sequence>MNKTILVVDDDKGVRMSASFVLSREGYCITEADSPVEALNMLGQNQIDLVLLDMNYSQDTTSGREGLEFLQTMNRQHADIPVVIMTAWPSVDVAVEAMKIGAKDFVEKPWKNPRLLQVVKQQLQVGSLLKENKKLQQQNRVLQGTDILICESDVMKQVFTKINRVAMTDASVLLTGENGTGKSSIAKYIHSHSPRREQGLITVNMGAIPESLFESELFGHEKGAFTDSKNERVGRFELADKGTLFLDEVSEMPVEQQAKVLRVLEGGEFERVGSSVTQCADVRLISASNQDFAELIQQKRFRQDLYYRLNTVVIRIPALRERGEDIIPLAEYFIQKHSQRYGRKDIVLTQEATLKLREYSWPGNVRELSHVIERAILFCEESKVSADHILIDTISEPAQLEVQPLDEVERRLVKQAMIKAGGNTAEAASLLDISTSAMYRRLEKYNIKAK</sequence>
<keyword evidence="5" id="KW-0804">Transcription</keyword>
<dbReference type="InterPro" id="IPR027417">
    <property type="entry name" value="P-loop_NTPase"/>
</dbReference>
<comment type="caution">
    <text evidence="9">The sequence shown here is derived from an EMBL/GenBank/DDBJ whole genome shotgun (WGS) entry which is preliminary data.</text>
</comment>
<evidence type="ECO:0000256" key="3">
    <source>
        <dbReference type="ARBA" id="ARBA00023015"/>
    </source>
</evidence>
<dbReference type="GO" id="GO:0000160">
    <property type="term" value="P:phosphorelay signal transduction system"/>
    <property type="evidence" value="ECO:0007669"/>
    <property type="project" value="InterPro"/>
</dbReference>
<name>A0A1C0TJX3_9GAMM</name>
<dbReference type="EMBL" id="MAUJ01000014">
    <property type="protein sequence ID" value="OCQ18701.1"/>
    <property type="molecule type" value="Genomic_DNA"/>
</dbReference>
<dbReference type="Pfam" id="PF00158">
    <property type="entry name" value="Sigma54_activat"/>
    <property type="match status" value="1"/>
</dbReference>
<evidence type="ECO:0000256" key="6">
    <source>
        <dbReference type="PROSITE-ProRule" id="PRU00169"/>
    </source>
</evidence>
<dbReference type="SUPFAM" id="SSF52540">
    <property type="entry name" value="P-loop containing nucleoside triphosphate hydrolases"/>
    <property type="match status" value="1"/>
</dbReference>
<dbReference type="InterPro" id="IPR025943">
    <property type="entry name" value="Sigma_54_int_dom_ATP-bd_2"/>
</dbReference>
<dbReference type="Gene3D" id="1.10.10.60">
    <property type="entry name" value="Homeodomain-like"/>
    <property type="match status" value="1"/>
</dbReference>
<accession>A0A1C0TJX3</accession>
<evidence type="ECO:0000256" key="1">
    <source>
        <dbReference type="ARBA" id="ARBA00022741"/>
    </source>
</evidence>
<dbReference type="InterPro" id="IPR002078">
    <property type="entry name" value="Sigma_54_int"/>
</dbReference>
<dbReference type="InterPro" id="IPR009057">
    <property type="entry name" value="Homeodomain-like_sf"/>
</dbReference>
<keyword evidence="2" id="KW-0067">ATP-binding</keyword>
<dbReference type="FunFam" id="3.40.50.300:FF:000006">
    <property type="entry name" value="DNA-binding transcriptional regulator NtrC"/>
    <property type="match status" value="1"/>
</dbReference>
<dbReference type="InterPro" id="IPR058031">
    <property type="entry name" value="AAA_lid_NorR"/>
</dbReference>
<reference evidence="10" key="1">
    <citation type="submission" date="2016-07" db="EMBL/GenBank/DDBJ databases">
        <authorList>
            <person name="Florea S."/>
            <person name="Webb J.S."/>
            <person name="Jaromczyk J."/>
            <person name="Schardl C.L."/>
        </authorList>
    </citation>
    <scope>NUCLEOTIDE SEQUENCE [LARGE SCALE GENOMIC DNA]</scope>
    <source>
        <strain evidence="10">IPB1</strain>
    </source>
</reference>
<dbReference type="GO" id="GO:0005524">
    <property type="term" value="F:ATP binding"/>
    <property type="evidence" value="ECO:0007669"/>
    <property type="project" value="UniProtKB-KW"/>
</dbReference>
<feature type="domain" description="Response regulatory" evidence="8">
    <location>
        <begin position="4"/>
        <end position="123"/>
    </location>
</feature>
<dbReference type="SUPFAM" id="SSF46689">
    <property type="entry name" value="Homeodomain-like"/>
    <property type="match status" value="1"/>
</dbReference>
<dbReference type="PANTHER" id="PTHR32071">
    <property type="entry name" value="TRANSCRIPTIONAL REGULATORY PROTEIN"/>
    <property type="match status" value="1"/>
</dbReference>
<dbReference type="Gene3D" id="1.10.8.60">
    <property type="match status" value="1"/>
</dbReference>
<dbReference type="SMART" id="SM00448">
    <property type="entry name" value="REC"/>
    <property type="match status" value="1"/>
</dbReference>
<evidence type="ECO:0000259" key="8">
    <source>
        <dbReference type="PROSITE" id="PS50110"/>
    </source>
</evidence>
<protein>
    <submittedName>
        <fullName evidence="9">Sigma-54-dependent Fis family transcriptional regulator</fullName>
    </submittedName>
</protein>
<dbReference type="Pfam" id="PF02954">
    <property type="entry name" value="HTH_8"/>
    <property type="match status" value="1"/>
</dbReference>
<dbReference type="RefSeq" id="WP_065792822.1">
    <property type="nucleotide sequence ID" value="NZ_MAUJ01000014.1"/>
</dbReference>